<dbReference type="EMBL" id="BQNB010016379">
    <property type="protein sequence ID" value="GJT51114.1"/>
    <property type="molecule type" value="Genomic_DNA"/>
</dbReference>
<keyword evidence="3" id="KW-1185">Reference proteome</keyword>
<dbReference type="Proteomes" id="UP001151760">
    <property type="component" value="Unassembled WGS sequence"/>
</dbReference>
<evidence type="ECO:0000313" key="2">
    <source>
        <dbReference type="EMBL" id="GJT51114.1"/>
    </source>
</evidence>
<evidence type="ECO:0000259" key="1">
    <source>
        <dbReference type="Pfam" id="PF07727"/>
    </source>
</evidence>
<organism evidence="2 3">
    <name type="scientific">Tanacetum coccineum</name>
    <dbReference type="NCBI Taxonomy" id="301880"/>
    <lineage>
        <taxon>Eukaryota</taxon>
        <taxon>Viridiplantae</taxon>
        <taxon>Streptophyta</taxon>
        <taxon>Embryophyta</taxon>
        <taxon>Tracheophyta</taxon>
        <taxon>Spermatophyta</taxon>
        <taxon>Magnoliopsida</taxon>
        <taxon>eudicotyledons</taxon>
        <taxon>Gunneridae</taxon>
        <taxon>Pentapetalae</taxon>
        <taxon>asterids</taxon>
        <taxon>campanulids</taxon>
        <taxon>Asterales</taxon>
        <taxon>Asteraceae</taxon>
        <taxon>Asteroideae</taxon>
        <taxon>Anthemideae</taxon>
        <taxon>Anthemidinae</taxon>
        <taxon>Tanacetum</taxon>
    </lineage>
</organism>
<accession>A0ABQ5EJQ0</accession>
<sequence length="273" mass="32276">MDKDSSFRKCDRQSFSTCLNMKTVQTNAMWCFFDACLTSVEPKNFKEALLESSWVDALKEEIHDSNDWMFRSLLVAKGYRQEEGIDFKESFAPVALIEAIKIFIANAANKNMTIYQMDLKNAFLYDELREEVYRPPRAWYDMLSSFLLSQKFSKGAVNPTLFTRREEILKKYGMESSNTVDNPMVERTNLDEDLQRKIVDPTYYRGMIGSLMYLTSSRTDCILVCMYAPRCDHIRASRHKKNYFWQCLVLRRQTYQLVLKEVEKHWYLQYRAA</sequence>
<name>A0ABQ5EJQ0_9ASTR</name>
<comment type="caution">
    <text evidence="2">The sequence shown here is derived from an EMBL/GenBank/DDBJ whole genome shotgun (WGS) entry which is preliminary data.</text>
</comment>
<dbReference type="Pfam" id="PF07727">
    <property type="entry name" value="RVT_2"/>
    <property type="match status" value="1"/>
</dbReference>
<evidence type="ECO:0000313" key="3">
    <source>
        <dbReference type="Proteomes" id="UP001151760"/>
    </source>
</evidence>
<feature type="domain" description="Reverse transcriptase Ty1/copia-type" evidence="1">
    <location>
        <begin position="42"/>
        <end position="134"/>
    </location>
</feature>
<protein>
    <submittedName>
        <fullName evidence="2">Retrovirus-related pol polyprotein from transposon TNT 1-94</fullName>
    </submittedName>
</protein>
<gene>
    <name evidence="2" type="ORF">Tco_0977271</name>
</gene>
<dbReference type="InterPro" id="IPR013103">
    <property type="entry name" value="RVT_2"/>
</dbReference>
<reference evidence="2" key="1">
    <citation type="journal article" date="2022" name="Int. J. Mol. Sci.">
        <title>Draft Genome of Tanacetum Coccineum: Genomic Comparison of Closely Related Tanacetum-Family Plants.</title>
        <authorList>
            <person name="Yamashiro T."/>
            <person name="Shiraishi A."/>
            <person name="Nakayama K."/>
            <person name="Satake H."/>
        </authorList>
    </citation>
    <scope>NUCLEOTIDE SEQUENCE</scope>
</reference>
<reference evidence="2" key="2">
    <citation type="submission" date="2022-01" db="EMBL/GenBank/DDBJ databases">
        <authorList>
            <person name="Yamashiro T."/>
            <person name="Shiraishi A."/>
            <person name="Satake H."/>
            <person name="Nakayama K."/>
        </authorList>
    </citation>
    <scope>NUCLEOTIDE SEQUENCE</scope>
</reference>
<proteinExistence type="predicted"/>